<evidence type="ECO:0000313" key="2">
    <source>
        <dbReference type="EMBL" id="VTR93681.1"/>
    </source>
</evidence>
<dbReference type="GO" id="GO:0016874">
    <property type="term" value="F:ligase activity"/>
    <property type="evidence" value="ECO:0007669"/>
    <property type="project" value="UniProtKB-KW"/>
</dbReference>
<organism evidence="2 3">
    <name type="scientific">Gemmata massiliana</name>
    <dbReference type="NCBI Taxonomy" id="1210884"/>
    <lineage>
        <taxon>Bacteria</taxon>
        <taxon>Pseudomonadati</taxon>
        <taxon>Planctomycetota</taxon>
        <taxon>Planctomycetia</taxon>
        <taxon>Gemmatales</taxon>
        <taxon>Gemmataceae</taxon>
        <taxon>Gemmata</taxon>
    </lineage>
</organism>
<dbReference type="RefSeq" id="WP_162668369.1">
    <property type="nucleotide sequence ID" value="NZ_LR593886.1"/>
</dbReference>
<dbReference type="GO" id="GO:0015937">
    <property type="term" value="P:coenzyme A biosynthetic process"/>
    <property type="evidence" value="ECO:0007669"/>
    <property type="project" value="UniProtKB-ARBA"/>
</dbReference>
<dbReference type="Pfam" id="PF04127">
    <property type="entry name" value="DFP"/>
    <property type="match status" value="1"/>
</dbReference>
<dbReference type="KEGG" id="gms:SOIL9_40330"/>
<reference evidence="2 3" key="1">
    <citation type="submission" date="2019-05" db="EMBL/GenBank/DDBJ databases">
        <authorList>
            <consortium name="Science for Life Laboratories"/>
        </authorList>
    </citation>
    <scope>NUCLEOTIDE SEQUENCE [LARGE SCALE GENOMIC DNA]</scope>
    <source>
        <strain evidence="2">Soil9</strain>
    </source>
</reference>
<accession>A0A6P2CXH3</accession>
<dbReference type="Proteomes" id="UP000464178">
    <property type="component" value="Chromosome"/>
</dbReference>
<dbReference type="SUPFAM" id="SSF102645">
    <property type="entry name" value="CoaB-like"/>
    <property type="match status" value="1"/>
</dbReference>
<keyword evidence="2" id="KW-0436">Ligase</keyword>
<feature type="domain" description="DNA/pantothenate metabolism flavoprotein C-terminal" evidence="1">
    <location>
        <begin position="2"/>
        <end position="105"/>
    </location>
</feature>
<dbReference type="Gene3D" id="3.40.50.10300">
    <property type="entry name" value="CoaB-like"/>
    <property type="match status" value="1"/>
</dbReference>
<proteinExistence type="predicted"/>
<evidence type="ECO:0000313" key="3">
    <source>
        <dbReference type="Proteomes" id="UP000464178"/>
    </source>
</evidence>
<keyword evidence="3" id="KW-1185">Reference proteome</keyword>
<protein>
    <recommendedName>
        <fullName evidence="1">DNA/pantothenate metabolism flavoprotein C-terminal domain-containing protein</fullName>
    </recommendedName>
</protein>
<gene>
    <name evidence="2" type="ORF">SOIL9_40330</name>
</gene>
<dbReference type="InterPro" id="IPR007085">
    <property type="entry name" value="DNA/pantothenate-metab_flavo_C"/>
</dbReference>
<dbReference type="EMBL" id="LR593886">
    <property type="protein sequence ID" value="VTR93681.1"/>
    <property type="molecule type" value="Genomic_DNA"/>
</dbReference>
<dbReference type="AlphaFoldDB" id="A0A6P2CXH3"/>
<evidence type="ECO:0000259" key="1">
    <source>
        <dbReference type="Pfam" id="PF04127"/>
    </source>
</evidence>
<sequence length="242" mass="26961">MRVLVTAGHTVVPIDAVRVISNGFRGRTGVNIALEARRRGHCVNLLTSDSNAFRPASNEPLLADCWKLERYRTFDDLHDAMRRAIEGNRVDMVIHSAAVSDYRVEGAFVPTTGVQTLAQIDTAGARKIKSNEPELWLRLVQNPKLIDLIRPHWHFSGILVKFKLEVGGDAQQLLEIAELSRVHSTADLVVANTLKGLTFVGLIGGQYVRTSRRELATQLLDAVETLARERAGMRDEFRGERS</sequence>
<name>A0A6P2CXH3_9BACT</name>
<dbReference type="InterPro" id="IPR035929">
    <property type="entry name" value="CoaB-like_sf"/>
</dbReference>